<keyword evidence="3" id="KW-1185">Reference proteome</keyword>
<gene>
    <name evidence="2" type="ORF">CHS0354_021476</name>
</gene>
<evidence type="ECO:0000313" key="2">
    <source>
        <dbReference type="EMBL" id="KAK3583722.1"/>
    </source>
</evidence>
<feature type="transmembrane region" description="Helical" evidence="1">
    <location>
        <begin position="45"/>
        <end position="65"/>
    </location>
</feature>
<keyword evidence="1" id="KW-1133">Transmembrane helix</keyword>
<comment type="caution">
    <text evidence="2">The sequence shown here is derived from an EMBL/GenBank/DDBJ whole genome shotgun (WGS) entry which is preliminary data.</text>
</comment>
<dbReference type="Proteomes" id="UP001195483">
    <property type="component" value="Unassembled WGS sequence"/>
</dbReference>
<reference evidence="2" key="2">
    <citation type="journal article" date="2021" name="Genome Biol. Evol.">
        <title>Developing a high-quality reference genome for a parasitic bivalve with doubly uniparental inheritance (Bivalvia: Unionida).</title>
        <authorList>
            <person name="Smith C.H."/>
        </authorList>
    </citation>
    <scope>NUCLEOTIDE SEQUENCE</scope>
    <source>
        <strain evidence="2">CHS0354</strain>
        <tissue evidence="2">Mantle</tissue>
    </source>
</reference>
<dbReference type="EMBL" id="JAEAOA010001314">
    <property type="protein sequence ID" value="KAK3583722.1"/>
    <property type="molecule type" value="Genomic_DNA"/>
</dbReference>
<protein>
    <submittedName>
        <fullName evidence="2">Uncharacterized protein</fullName>
    </submittedName>
</protein>
<reference evidence="2" key="3">
    <citation type="submission" date="2023-05" db="EMBL/GenBank/DDBJ databases">
        <authorList>
            <person name="Smith C.H."/>
        </authorList>
    </citation>
    <scope>NUCLEOTIDE SEQUENCE</scope>
    <source>
        <strain evidence="2">CHS0354</strain>
        <tissue evidence="2">Mantle</tissue>
    </source>
</reference>
<organism evidence="2 3">
    <name type="scientific">Potamilus streckersoni</name>
    <dbReference type="NCBI Taxonomy" id="2493646"/>
    <lineage>
        <taxon>Eukaryota</taxon>
        <taxon>Metazoa</taxon>
        <taxon>Spiralia</taxon>
        <taxon>Lophotrochozoa</taxon>
        <taxon>Mollusca</taxon>
        <taxon>Bivalvia</taxon>
        <taxon>Autobranchia</taxon>
        <taxon>Heteroconchia</taxon>
        <taxon>Palaeoheterodonta</taxon>
        <taxon>Unionida</taxon>
        <taxon>Unionoidea</taxon>
        <taxon>Unionidae</taxon>
        <taxon>Ambleminae</taxon>
        <taxon>Lampsilini</taxon>
        <taxon>Potamilus</taxon>
    </lineage>
</organism>
<name>A0AAE0S1T1_9BIVA</name>
<accession>A0AAE0S1T1</accession>
<keyword evidence="1" id="KW-0472">Membrane</keyword>
<sequence>MASTYNIRGVQRTPWMKLRAFLTIFGGLLVHLALGGQYTFGKLTYITVLIGVLSYSNTTSAIVSWRHKTGLSEDALLGVYLYKTTVKFRKLPAPFE</sequence>
<proteinExistence type="predicted"/>
<dbReference type="AlphaFoldDB" id="A0AAE0S1T1"/>
<keyword evidence="1" id="KW-0812">Transmembrane</keyword>
<evidence type="ECO:0000313" key="3">
    <source>
        <dbReference type="Proteomes" id="UP001195483"/>
    </source>
</evidence>
<evidence type="ECO:0000256" key="1">
    <source>
        <dbReference type="SAM" id="Phobius"/>
    </source>
</evidence>
<reference evidence="2" key="1">
    <citation type="journal article" date="2021" name="Genome Biol. Evol.">
        <title>A High-Quality Reference Genome for a Parasitic Bivalve with Doubly Uniparental Inheritance (Bivalvia: Unionida).</title>
        <authorList>
            <person name="Smith C.H."/>
        </authorList>
    </citation>
    <scope>NUCLEOTIDE SEQUENCE</scope>
    <source>
        <strain evidence="2">CHS0354</strain>
    </source>
</reference>